<name>A0ABZ2RJQ1_ECTME</name>
<dbReference type="PROSITE" id="PS51257">
    <property type="entry name" value="PROKAR_LIPOPROTEIN"/>
    <property type="match status" value="1"/>
</dbReference>
<keyword evidence="3" id="KW-1185">Reference proteome</keyword>
<gene>
    <name evidence="2" type="ORF">WG219_19310</name>
</gene>
<protein>
    <submittedName>
        <fullName evidence="2">Uncharacterized protein</fullName>
    </submittedName>
</protein>
<feature type="signal peptide" evidence="1">
    <location>
        <begin position="1"/>
        <end position="20"/>
    </location>
</feature>
<organism evidence="2 3">
    <name type="scientific">Ectopseudomonas mendocina</name>
    <name type="common">Pseudomonas mendocina</name>
    <dbReference type="NCBI Taxonomy" id="300"/>
    <lineage>
        <taxon>Bacteria</taxon>
        <taxon>Pseudomonadati</taxon>
        <taxon>Pseudomonadota</taxon>
        <taxon>Gammaproteobacteria</taxon>
        <taxon>Pseudomonadales</taxon>
        <taxon>Pseudomonadaceae</taxon>
        <taxon>Ectopseudomonas</taxon>
    </lineage>
</organism>
<proteinExistence type="predicted"/>
<sequence>MRILQVFPLGLLLGCTLAFADGLPEEGSLLQRFGVQADELPLSQEGPAQDGVHFQLEPDSPLVQFKFEDEKPIETTGNPAIDAMRERDRRNCENTRQELIKRGGAPIECR</sequence>
<evidence type="ECO:0000256" key="1">
    <source>
        <dbReference type="SAM" id="SignalP"/>
    </source>
</evidence>
<evidence type="ECO:0000313" key="2">
    <source>
        <dbReference type="EMBL" id="WXL25419.1"/>
    </source>
</evidence>
<dbReference type="Proteomes" id="UP001476583">
    <property type="component" value="Chromosome"/>
</dbReference>
<feature type="chain" id="PRO_5046606724" evidence="1">
    <location>
        <begin position="21"/>
        <end position="110"/>
    </location>
</feature>
<keyword evidence="1" id="KW-0732">Signal</keyword>
<dbReference type="EMBL" id="CP148074">
    <property type="protein sequence ID" value="WXL25419.1"/>
    <property type="molecule type" value="Genomic_DNA"/>
</dbReference>
<accession>A0ABZ2RJQ1</accession>
<reference evidence="2 3" key="1">
    <citation type="submission" date="2024-03" db="EMBL/GenBank/DDBJ databases">
        <title>Complete genome of BD2.</title>
        <authorList>
            <person name="Cao G."/>
        </authorList>
    </citation>
    <scope>NUCLEOTIDE SEQUENCE [LARGE SCALE GENOMIC DNA]</scope>
    <source>
        <strain evidence="2 3">BD2</strain>
    </source>
</reference>
<evidence type="ECO:0000313" key="3">
    <source>
        <dbReference type="Proteomes" id="UP001476583"/>
    </source>
</evidence>